<dbReference type="EMBL" id="JBBNAF010000013">
    <property type="protein sequence ID" value="KAK9087681.1"/>
    <property type="molecule type" value="Genomic_DNA"/>
</dbReference>
<reference evidence="2 3" key="1">
    <citation type="submission" date="2024-01" db="EMBL/GenBank/DDBJ databases">
        <title>Genome assemblies of Stephania.</title>
        <authorList>
            <person name="Yang L."/>
        </authorList>
    </citation>
    <scope>NUCLEOTIDE SEQUENCE [LARGE SCALE GENOMIC DNA]</scope>
    <source>
        <strain evidence="2">YNDBR</strain>
        <tissue evidence="2">Leaf</tissue>
    </source>
</reference>
<evidence type="ECO:0000256" key="1">
    <source>
        <dbReference type="SAM" id="SignalP"/>
    </source>
</evidence>
<feature type="signal peptide" evidence="1">
    <location>
        <begin position="1"/>
        <end position="30"/>
    </location>
</feature>
<dbReference type="AlphaFoldDB" id="A0AAP0E6T7"/>
<organism evidence="2 3">
    <name type="scientific">Stephania yunnanensis</name>
    <dbReference type="NCBI Taxonomy" id="152371"/>
    <lineage>
        <taxon>Eukaryota</taxon>
        <taxon>Viridiplantae</taxon>
        <taxon>Streptophyta</taxon>
        <taxon>Embryophyta</taxon>
        <taxon>Tracheophyta</taxon>
        <taxon>Spermatophyta</taxon>
        <taxon>Magnoliopsida</taxon>
        <taxon>Ranunculales</taxon>
        <taxon>Menispermaceae</taxon>
        <taxon>Menispermoideae</taxon>
        <taxon>Cissampelideae</taxon>
        <taxon>Stephania</taxon>
    </lineage>
</organism>
<gene>
    <name evidence="2" type="ORF">Syun_030075</name>
</gene>
<sequence>MEYHRAGVSVHLCFNLRIQSLLSVLTVIVAQLKMPPPNIRLLQRLAENKWLKTMVGDVNIYMNDLDDLQMAEVEIMIAEPKRVSKMFHIATFFKRYPRIAGVALSAIPFISTDYVLTVFDNFNASVVVDGQTVSLGLWDTAEITAKTMDVDVSLETLFSQDVV</sequence>
<dbReference type="Proteomes" id="UP001420932">
    <property type="component" value="Unassembled WGS sequence"/>
</dbReference>
<dbReference type="InterPro" id="IPR027417">
    <property type="entry name" value="P-loop_NTPase"/>
</dbReference>
<accession>A0AAP0E6T7</accession>
<keyword evidence="3" id="KW-1185">Reference proteome</keyword>
<comment type="caution">
    <text evidence="2">The sequence shown here is derived from an EMBL/GenBank/DDBJ whole genome shotgun (WGS) entry which is preliminary data.</text>
</comment>
<name>A0AAP0E6T7_9MAGN</name>
<evidence type="ECO:0000313" key="2">
    <source>
        <dbReference type="EMBL" id="KAK9087681.1"/>
    </source>
</evidence>
<protein>
    <submittedName>
        <fullName evidence="2">Uncharacterized protein</fullName>
    </submittedName>
</protein>
<dbReference type="Gene3D" id="3.40.50.300">
    <property type="entry name" value="P-loop containing nucleotide triphosphate hydrolases"/>
    <property type="match status" value="1"/>
</dbReference>
<keyword evidence="1" id="KW-0732">Signal</keyword>
<proteinExistence type="predicted"/>
<feature type="chain" id="PRO_5042858228" evidence="1">
    <location>
        <begin position="31"/>
        <end position="163"/>
    </location>
</feature>
<evidence type="ECO:0000313" key="3">
    <source>
        <dbReference type="Proteomes" id="UP001420932"/>
    </source>
</evidence>